<keyword evidence="1" id="KW-1133">Transmembrane helix</keyword>
<keyword evidence="1" id="KW-0812">Transmembrane</keyword>
<name>A0A6M3JZZ1_9ZZZZ</name>
<sequence>MIWSLMNTGKEKHAFIMGLLETFPIPWPARYHVSKDSEYDPRFELHYYLFGRSLGFLLDAPLFYGLFRLFVT</sequence>
<reference evidence="2" key="1">
    <citation type="submission" date="2020-03" db="EMBL/GenBank/DDBJ databases">
        <title>The deep terrestrial virosphere.</title>
        <authorList>
            <person name="Holmfeldt K."/>
            <person name="Nilsson E."/>
            <person name="Simone D."/>
            <person name="Lopez-Fernandez M."/>
            <person name="Wu X."/>
            <person name="de Brujin I."/>
            <person name="Lundin D."/>
            <person name="Andersson A."/>
            <person name="Bertilsson S."/>
            <person name="Dopson M."/>
        </authorList>
    </citation>
    <scope>NUCLEOTIDE SEQUENCE</scope>
    <source>
        <strain evidence="2">MM415A02089</strain>
    </source>
</reference>
<proteinExistence type="predicted"/>
<protein>
    <submittedName>
        <fullName evidence="2">Uncharacterized protein</fullName>
    </submittedName>
</protein>
<gene>
    <name evidence="2" type="ORF">MM415A02089_0004</name>
</gene>
<dbReference type="EMBL" id="MT142078">
    <property type="protein sequence ID" value="QJA74155.1"/>
    <property type="molecule type" value="Genomic_DNA"/>
</dbReference>
<evidence type="ECO:0000313" key="2">
    <source>
        <dbReference type="EMBL" id="QJA74155.1"/>
    </source>
</evidence>
<accession>A0A6M3JZZ1</accession>
<keyword evidence="1" id="KW-0472">Membrane</keyword>
<evidence type="ECO:0000256" key="1">
    <source>
        <dbReference type="SAM" id="Phobius"/>
    </source>
</evidence>
<organism evidence="2">
    <name type="scientific">viral metagenome</name>
    <dbReference type="NCBI Taxonomy" id="1070528"/>
    <lineage>
        <taxon>unclassified sequences</taxon>
        <taxon>metagenomes</taxon>
        <taxon>organismal metagenomes</taxon>
    </lineage>
</organism>
<dbReference type="AlphaFoldDB" id="A0A6M3JZZ1"/>
<feature type="transmembrane region" description="Helical" evidence="1">
    <location>
        <begin position="49"/>
        <end position="71"/>
    </location>
</feature>